<gene>
    <name evidence="8" type="ordered locus">FraEuI1c_1315</name>
</gene>
<dbReference type="InterPro" id="IPR020846">
    <property type="entry name" value="MFS_dom"/>
</dbReference>
<dbReference type="AlphaFoldDB" id="E3J3P5"/>
<keyword evidence="4 6" id="KW-0472">Membrane</keyword>
<dbReference type="GO" id="GO:0022857">
    <property type="term" value="F:transmembrane transporter activity"/>
    <property type="evidence" value="ECO:0007669"/>
    <property type="project" value="InterPro"/>
</dbReference>
<evidence type="ECO:0000256" key="3">
    <source>
        <dbReference type="ARBA" id="ARBA00022989"/>
    </source>
</evidence>
<feature type="transmembrane region" description="Helical" evidence="6">
    <location>
        <begin position="140"/>
        <end position="161"/>
    </location>
</feature>
<dbReference type="GO" id="GO:0005886">
    <property type="term" value="C:plasma membrane"/>
    <property type="evidence" value="ECO:0007669"/>
    <property type="project" value="UniProtKB-SubCell"/>
</dbReference>
<feature type="domain" description="Major facilitator superfamily (MFS) profile" evidence="7">
    <location>
        <begin position="13"/>
        <end position="470"/>
    </location>
</feature>
<protein>
    <submittedName>
        <fullName evidence="8">Major facilitator superfamily MFS_1</fullName>
    </submittedName>
</protein>
<dbReference type="Proteomes" id="UP000002484">
    <property type="component" value="Chromosome"/>
</dbReference>
<reference evidence="8 9" key="1">
    <citation type="submission" date="2010-10" db="EMBL/GenBank/DDBJ databases">
        <title>Complete sequence of Frankia sp. EuI1c.</title>
        <authorList>
            <consortium name="US DOE Joint Genome Institute"/>
            <person name="Lucas S."/>
            <person name="Copeland A."/>
            <person name="Lapidus A."/>
            <person name="Cheng J.-F."/>
            <person name="Bruce D."/>
            <person name="Goodwin L."/>
            <person name="Pitluck S."/>
            <person name="Chertkov O."/>
            <person name="Detter J.C."/>
            <person name="Han C."/>
            <person name="Tapia R."/>
            <person name="Land M."/>
            <person name="Hauser L."/>
            <person name="Jeffries C."/>
            <person name="Kyrpides N."/>
            <person name="Ivanova N."/>
            <person name="Mikhailova N."/>
            <person name="Beauchemin N."/>
            <person name="Sen A."/>
            <person name="Sur S.A."/>
            <person name="Gtari M."/>
            <person name="Wall L."/>
            <person name="Tisa L."/>
            <person name="Woyke T."/>
        </authorList>
    </citation>
    <scope>NUCLEOTIDE SEQUENCE [LARGE SCALE GENOMIC DNA]</scope>
    <source>
        <strain evidence="9">DSM 45817 / CECT 9037 / EuI1c</strain>
    </source>
</reference>
<keyword evidence="2 6" id="KW-0812">Transmembrane</keyword>
<dbReference type="Gene3D" id="1.20.1250.20">
    <property type="entry name" value="MFS general substrate transporter like domains"/>
    <property type="match status" value="1"/>
</dbReference>
<feature type="transmembrane region" description="Helical" evidence="6">
    <location>
        <begin position="79"/>
        <end position="98"/>
    </location>
</feature>
<accession>E3J3P5</accession>
<feature type="transmembrane region" description="Helical" evidence="6">
    <location>
        <begin position="104"/>
        <end position="128"/>
    </location>
</feature>
<evidence type="ECO:0000256" key="1">
    <source>
        <dbReference type="ARBA" id="ARBA00004651"/>
    </source>
</evidence>
<dbReference type="InterPro" id="IPR011701">
    <property type="entry name" value="MFS"/>
</dbReference>
<evidence type="ECO:0000256" key="4">
    <source>
        <dbReference type="ARBA" id="ARBA00023136"/>
    </source>
</evidence>
<evidence type="ECO:0000259" key="7">
    <source>
        <dbReference type="PROSITE" id="PS50850"/>
    </source>
</evidence>
<evidence type="ECO:0000313" key="9">
    <source>
        <dbReference type="Proteomes" id="UP000002484"/>
    </source>
</evidence>
<evidence type="ECO:0000256" key="5">
    <source>
        <dbReference type="SAM" id="MobiDB-lite"/>
    </source>
</evidence>
<feature type="transmembrane region" description="Helical" evidence="6">
    <location>
        <begin position="47"/>
        <end position="67"/>
    </location>
</feature>
<comment type="subcellular location">
    <subcellularLocation>
        <location evidence="1">Cell membrane</location>
        <topology evidence="1">Multi-pass membrane protein</topology>
    </subcellularLocation>
</comment>
<name>E3J3P5_PSEI1</name>
<feature type="transmembrane region" description="Helical" evidence="6">
    <location>
        <begin position="338"/>
        <end position="357"/>
    </location>
</feature>
<feature type="transmembrane region" description="Helical" evidence="6">
    <location>
        <begin position="306"/>
        <end position="326"/>
    </location>
</feature>
<feature type="transmembrane region" description="Helical" evidence="6">
    <location>
        <begin position="272"/>
        <end position="294"/>
    </location>
</feature>
<organism evidence="8 9">
    <name type="scientific">Pseudofrankia inefficax (strain DSM 45817 / CECT 9037 / DDB 130130 / EuI1c)</name>
    <name type="common">Frankia inefficax</name>
    <dbReference type="NCBI Taxonomy" id="298654"/>
    <lineage>
        <taxon>Bacteria</taxon>
        <taxon>Bacillati</taxon>
        <taxon>Actinomycetota</taxon>
        <taxon>Actinomycetes</taxon>
        <taxon>Frankiales</taxon>
        <taxon>Frankiaceae</taxon>
        <taxon>Pseudofrankia</taxon>
    </lineage>
</organism>
<feature type="transmembrane region" description="Helical" evidence="6">
    <location>
        <begin position="167"/>
        <end position="190"/>
    </location>
</feature>
<evidence type="ECO:0000256" key="2">
    <source>
        <dbReference type="ARBA" id="ARBA00022692"/>
    </source>
</evidence>
<dbReference type="CDD" id="cd17321">
    <property type="entry name" value="MFS_MMR_MDR_like"/>
    <property type="match status" value="1"/>
</dbReference>
<evidence type="ECO:0000256" key="6">
    <source>
        <dbReference type="SAM" id="Phobius"/>
    </source>
</evidence>
<feature type="region of interest" description="Disordered" evidence="5">
    <location>
        <begin position="476"/>
        <end position="495"/>
    </location>
</feature>
<dbReference type="eggNOG" id="COG0477">
    <property type="taxonomic scope" value="Bacteria"/>
</dbReference>
<dbReference type="HOGENOM" id="CLU_000960_28_2_11"/>
<dbReference type="PROSITE" id="PS50850">
    <property type="entry name" value="MFS"/>
    <property type="match status" value="1"/>
</dbReference>
<keyword evidence="3 6" id="KW-1133">Transmembrane helix</keyword>
<feature type="transmembrane region" description="Helical" evidence="6">
    <location>
        <begin position="202"/>
        <end position="223"/>
    </location>
</feature>
<dbReference type="SUPFAM" id="SSF103473">
    <property type="entry name" value="MFS general substrate transporter"/>
    <property type="match status" value="2"/>
</dbReference>
<dbReference type="InParanoid" id="E3J3P5"/>
<feature type="transmembrane region" description="Helical" evidence="6">
    <location>
        <begin position="229"/>
        <end position="251"/>
    </location>
</feature>
<dbReference type="KEGG" id="fri:FraEuI1c_1315"/>
<feature type="transmembrane region" description="Helical" evidence="6">
    <location>
        <begin position="12"/>
        <end position="35"/>
    </location>
</feature>
<dbReference type="InterPro" id="IPR036259">
    <property type="entry name" value="MFS_trans_sf"/>
</dbReference>
<dbReference type="Gene3D" id="1.20.1720.10">
    <property type="entry name" value="Multidrug resistance protein D"/>
    <property type="match status" value="1"/>
</dbReference>
<keyword evidence="9" id="KW-1185">Reference proteome</keyword>
<dbReference type="RefSeq" id="WP_013422502.1">
    <property type="nucleotide sequence ID" value="NC_014666.1"/>
</dbReference>
<feature type="transmembrane region" description="Helical" evidence="6">
    <location>
        <begin position="413"/>
        <end position="433"/>
    </location>
</feature>
<feature type="transmembrane region" description="Helical" evidence="6">
    <location>
        <begin position="445"/>
        <end position="465"/>
    </location>
</feature>
<dbReference type="PANTHER" id="PTHR42718">
    <property type="entry name" value="MAJOR FACILITATOR SUPERFAMILY MULTIDRUG TRANSPORTER MFSC"/>
    <property type="match status" value="1"/>
</dbReference>
<dbReference type="EMBL" id="CP002299">
    <property type="protein sequence ID" value="ADP79382.1"/>
    <property type="molecule type" value="Genomic_DNA"/>
</dbReference>
<dbReference type="Pfam" id="PF07690">
    <property type="entry name" value="MFS_1"/>
    <property type="match status" value="1"/>
</dbReference>
<proteinExistence type="predicted"/>
<sequence>MATPIPDSRRWLMLPVIMAAFFMYGFDGNVVNVAIPSLQHELHAGQAALELIVGGYVFTYAAGLVTGGRLGDLFGHRRLFLAGMASFTVASVLCGLAQNTTELVLARLLQGLTAAVMVPQVLALVAAVFPLQERPRAMSWYGVTAGLSGICGQIFGGLLLVADVFGLGWRVIFFVNVPIGLLVLGLALRLLPRADTGRRPSLDLVGVVGISGSLAFALVPLVLGRDLGWPVWAWVLLAASVPAMALVLVWEGRLARSGGQPLLDLGLFRGRIFNAGLAINATFMLFFTSTIFVMSLLLQNGLGLSALRAGLAFGPMAVLAMVASLGGRRLVTRYGLRVLTLGCAVTGAGVLLAAVALQTLGGRITEPWLVVALGLVGLGNGLILPSLVGVPLAGVAPQQAGVAAGMLSTTQQFASVTGVALIGTLFFTSLGSRTGRADYATAAELAAWVALGAVVVMTALVQVLARAVAAQAAAPAPGRPAAGSDPKTAPAGAEA</sequence>
<dbReference type="PANTHER" id="PTHR42718:SF39">
    <property type="entry name" value="ACTINORHODIN TRANSPORTER-RELATED"/>
    <property type="match status" value="1"/>
</dbReference>
<feature type="transmembrane region" description="Helical" evidence="6">
    <location>
        <begin position="369"/>
        <end position="392"/>
    </location>
</feature>
<evidence type="ECO:0000313" key="8">
    <source>
        <dbReference type="EMBL" id="ADP79382.1"/>
    </source>
</evidence>
<dbReference type="STRING" id="298654.FraEuI1c_1315"/>